<evidence type="ECO:0000313" key="3">
    <source>
        <dbReference type="Proteomes" id="UP000007879"/>
    </source>
</evidence>
<dbReference type="Proteomes" id="UP000007879">
    <property type="component" value="Unassembled WGS sequence"/>
</dbReference>
<name>A0AAN0JNV9_AMPQE</name>
<accession>A0AAN0JNV9</accession>
<protein>
    <recommendedName>
        <fullName evidence="1">Transposable element P transposase-like RNase H domain-containing protein</fullName>
    </recommendedName>
</protein>
<evidence type="ECO:0000259" key="1">
    <source>
        <dbReference type="Pfam" id="PF21787"/>
    </source>
</evidence>
<feature type="domain" description="Transposable element P transposase-like RNase H" evidence="1">
    <location>
        <begin position="135"/>
        <end position="279"/>
    </location>
</feature>
<proteinExistence type="predicted"/>
<reference evidence="2" key="2">
    <citation type="submission" date="2024-06" db="UniProtKB">
        <authorList>
            <consortium name="EnsemblMetazoa"/>
        </authorList>
    </citation>
    <scope>IDENTIFICATION</scope>
</reference>
<sequence>MVTRLHGLHKKNRALTVKVRRLQTKLEKAIETDSVVVDEETSLDFEKIMEQEEFNIAEKFSDDSFQSLFWNQQKLALSKTGSKKNGVRWHPMILRWCIYLRHQSSKAYETIRDSGCIALPSQRTLRDYSNAVKAEAGFSSQVDNQLLLASKLMTSAKYHNLIVVLIDEMHIREDLVYNKHTGKLVGFTDIGDINNHLMRFEKSLDSENTPPPLAKSMVSFMVKGLFTFLKFPYAQFPCVSLVGEQLFPLFWEAVFRLERIGFKVIATTFDGASVNRRLVALHDLSDKLVYKILNIHAEEKRYIYCFSDPPHLIKTVRN</sequence>
<keyword evidence="3" id="KW-1185">Reference proteome</keyword>
<dbReference type="EnsemblMetazoa" id="XM_020002937.1">
    <property type="protein sequence ID" value="XP_019858496.1"/>
    <property type="gene ID" value="LOC109586734"/>
</dbReference>
<dbReference type="AlphaFoldDB" id="A0AAN0JNV9"/>
<dbReference type="GeneID" id="109586734"/>
<dbReference type="Pfam" id="PF21787">
    <property type="entry name" value="TNP-like_RNaseH_N"/>
    <property type="match status" value="1"/>
</dbReference>
<evidence type="ECO:0000313" key="2">
    <source>
        <dbReference type="EnsemblMetazoa" id="XP_019858496.1"/>
    </source>
</evidence>
<reference evidence="3" key="1">
    <citation type="journal article" date="2010" name="Nature">
        <title>The Amphimedon queenslandica genome and the evolution of animal complexity.</title>
        <authorList>
            <person name="Srivastava M."/>
            <person name="Simakov O."/>
            <person name="Chapman J."/>
            <person name="Fahey B."/>
            <person name="Gauthier M.E."/>
            <person name="Mitros T."/>
            <person name="Richards G.S."/>
            <person name="Conaco C."/>
            <person name="Dacre M."/>
            <person name="Hellsten U."/>
            <person name="Larroux C."/>
            <person name="Putnam N.H."/>
            <person name="Stanke M."/>
            <person name="Adamska M."/>
            <person name="Darling A."/>
            <person name="Degnan S.M."/>
            <person name="Oakley T.H."/>
            <person name="Plachetzki D.C."/>
            <person name="Zhai Y."/>
            <person name="Adamski M."/>
            <person name="Calcino A."/>
            <person name="Cummins S.F."/>
            <person name="Goodstein D.M."/>
            <person name="Harris C."/>
            <person name="Jackson D.J."/>
            <person name="Leys S.P."/>
            <person name="Shu S."/>
            <person name="Woodcroft B.J."/>
            <person name="Vervoort M."/>
            <person name="Kosik K.S."/>
            <person name="Manning G."/>
            <person name="Degnan B.M."/>
            <person name="Rokhsar D.S."/>
        </authorList>
    </citation>
    <scope>NUCLEOTIDE SEQUENCE [LARGE SCALE GENOMIC DNA]</scope>
</reference>
<organism evidence="2 3">
    <name type="scientific">Amphimedon queenslandica</name>
    <name type="common">Sponge</name>
    <dbReference type="NCBI Taxonomy" id="400682"/>
    <lineage>
        <taxon>Eukaryota</taxon>
        <taxon>Metazoa</taxon>
        <taxon>Porifera</taxon>
        <taxon>Demospongiae</taxon>
        <taxon>Heteroscleromorpha</taxon>
        <taxon>Haplosclerida</taxon>
        <taxon>Niphatidae</taxon>
        <taxon>Amphimedon</taxon>
    </lineage>
</organism>
<dbReference type="RefSeq" id="XP_019858496.1">
    <property type="nucleotide sequence ID" value="XM_020002937.1"/>
</dbReference>
<dbReference type="InterPro" id="IPR048365">
    <property type="entry name" value="TNP-like_RNaseH_N"/>
</dbReference>
<dbReference type="KEGG" id="aqu:109586734"/>